<evidence type="ECO:0000313" key="3">
    <source>
        <dbReference type="Proteomes" id="UP000796761"/>
    </source>
</evidence>
<accession>A0A8K1GN63</accession>
<dbReference type="AlphaFoldDB" id="A0A8K1GN63"/>
<dbReference type="EMBL" id="SWJQ01000105">
    <property type="protein sequence ID" value="TRZ22116.1"/>
    <property type="molecule type" value="Genomic_DNA"/>
</dbReference>
<feature type="compositionally biased region" description="Basic and acidic residues" evidence="1">
    <location>
        <begin position="118"/>
        <end position="132"/>
    </location>
</feature>
<keyword evidence="3" id="KW-1185">Reference proteome</keyword>
<sequence>MNIWYSKGKTNGIRKRGEGRKKEKRREEKRREEKRREEKRREEKRREEKRREEKRREEKKKGERREMYCKDNPELHFTLRRNEVCFVKEDATAVVILLGLMSSHARLGRQLSISSSQQHERDERDLYEPPVK</sequence>
<feature type="compositionally biased region" description="Basic residues" evidence="1">
    <location>
        <begin position="12"/>
        <end position="24"/>
    </location>
</feature>
<protein>
    <submittedName>
        <fullName evidence="2">Uncharacterized protein</fullName>
    </submittedName>
</protein>
<proteinExistence type="predicted"/>
<feature type="region of interest" description="Disordered" evidence="1">
    <location>
        <begin position="1"/>
        <end position="69"/>
    </location>
</feature>
<organism evidence="2 3">
    <name type="scientific">Zosterops borbonicus</name>
    <dbReference type="NCBI Taxonomy" id="364589"/>
    <lineage>
        <taxon>Eukaryota</taxon>
        <taxon>Metazoa</taxon>
        <taxon>Chordata</taxon>
        <taxon>Craniata</taxon>
        <taxon>Vertebrata</taxon>
        <taxon>Euteleostomi</taxon>
        <taxon>Archelosauria</taxon>
        <taxon>Archosauria</taxon>
        <taxon>Dinosauria</taxon>
        <taxon>Saurischia</taxon>
        <taxon>Theropoda</taxon>
        <taxon>Coelurosauria</taxon>
        <taxon>Aves</taxon>
        <taxon>Neognathae</taxon>
        <taxon>Neoaves</taxon>
        <taxon>Telluraves</taxon>
        <taxon>Australaves</taxon>
        <taxon>Passeriformes</taxon>
        <taxon>Sylvioidea</taxon>
        <taxon>Zosteropidae</taxon>
        <taxon>Zosterops</taxon>
    </lineage>
</organism>
<evidence type="ECO:0000313" key="2">
    <source>
        <dbReference type="EMBL" id="TRZ22116.1"/>
    </source>
</evidence>
<reference evidence="2" key="1">
    <citation type="submission" date="2019-04" db="EMBL/GenBank/DDBJ databases">
        <title>Genome assembly of Zosterops borbonicus 15179.</title>
        <authorList>
            <person name="Leroy T."/>
            <person name="Anselmetti Y."/>
            <person name="Tilak M.-K."/>
            <person name="Nabholz B."/>
        </authorList>
    </citation>
    <scope>NUCLEOTIDE SEQUENCE</scope>
    <source>
        <strain evidence="2">HGM_15179</strain>
        <tissue evidence="2">Muscle</tissue>
    </source>
</reference>
<evidence type="ECO:0000256" key="1">
    <source>
        <dbReference type="SAM" id="MobiDB-lite"/>
    </source>
</evidence>
<comment type="caution">
    <text evidence="2">The sequence shown here is derived from an EMBL/GenBank/DDBJ whole genome shotgun (WGS) entry which is preliminary data.</text>
</comment>
<name>A0A8K1GN63_9PASS</name>
<feature type="compositionally biased region" description="Basic and acidic residues" evidence="1">
    <location>
        <begin position="25"/>
        <end position="69"/>
    </location>
</feature>
<gene>
    <name evidence="2" type="ORF">HGM15179_005020</name>
</gene>
<dbReference type="Proteomes" id="UP000796761">
    <property type="component" value="Unassembled WGS sequence"/>
</dbReference>
<feature type="region of interest" description="Disordered" evidence="1">
    <location>
        <begin position="112"/>
        <end position="132"/>
    </location>
</feature>